<evidence type="ECO:0000313" key="1">
    <source>
        <dbReference type="EMBL" id="KAI0060013.1"/>
    </source>
</evidence>
<proteinExistence type="predicted"/>
<dbReference type="Proteomes" id="UP000814140">
    <property type="component" value="Unassembled WGS sequence"/>
</dbReference>
<organism evidence="1 2">
    <name type="scientific">Artomyces pyxidatus</name>
    <dbReference type="NCBI Taxonomy" id="48021"/>
    <lineage>
        <taxon>Eukaryota</taxon>
        <taxon>Fungi</taxon>
        <taxon>Dikarya</taxon>
        <taxon>Basidiomycota</taxon>
        <taxon>Agaricomycotina</taxon>
        <taxon>Agaricomycetes</taxon>
        <taxon>Russulales</taxon>
        <taxon>Auriscalpiaceae</taxon>
        <taxon>Artomyces</taxon>
    </lineage>
</organism>
<accession>A0ACB8SU32</accession>
<gene>
    <name evidence="1" type="ORF">BV25DRAFT_1004676</name>
</gene>
<keyword evidence="2" id="KW-1185">Reference proteome</keyword>
<sequence>MATLDNDKKVQTKTKSKEKRQAQSKSSGSERLKTVVRRLPPNLPEEIFWQSVHPWVTEETVLWKSFYPGKLRKKLNKENIHSRAYIAFKTEELLATFSRDYDGHIFRDKAGNESQAVVEFAPSQKIPLEKKKVDGRNATIEKDEEFIAFMQSLETPAAKPYDAEQLLENLIASTERQPMPKSTPLLEALKAEKSAQKDKEAILNNHSHYKDGGSGASGSKKEDSKKKGGAAAKSAAAGGEAPPTMGKRAAKRAAQAAAAAAQKSGQPSGPPVKATAPLAAMASPSKAGPSGAPKGGRGGRQPALAQPQESQPSKGAVSSSTPAAPPPAVPPADSVAGGSSSQSNARRPRPVLGIASRQFEAALSGAGVAKVRRERHADKEKEAGKDGSAAEEKKEGGKGKEREGRRNQERAHGGGALSASTPASVPPAQAGVLPAPTIMQRDAKQQVPRIAQRPAEHDATPGIVNALTGPEPGAGRSFGKPRGRGRGRVGPSRGG</sequence>
<comment type="caution">
    <text evidence="1">The sequence shown here is derived from an EMBL/GenBank/DDBJ whole genome shotgun (WGS) entry which is preliminary data.</text>
</comment>
<name>A0ACB8SU32_9AGAM</name>
<evidence type="ECO:0000313" key="2">
    <source>
        <dbReference type="Proteomes" id="UP000814140"/>
    </source>
</evidence>
<protein>
    <submittedName>
        <fullName evidence="1">Uncharacterized protein</fullName>
    </submittedName>
</protein>
<reference evidence="1" key="2">
    <citation type="journal article" date="2022" name="New Phytol.">
        <title>Evolutionary transition to the ectomycorrhizal habit in the genomes of a hyperdiverse lineage of mushroom-forming fungi.</title>
        <authorList>
            <person name="Looney B."/>
            <person name="Miyauchi S."/>
            <person name="Morin E."/>
            <person name="Drula E."/>
            <person name="Courty P.E."/>
            <person name="Kohler A."/>
            <person name="Kuo A."/>
            <person name="LaButti K."/>
            <person name="Pangilinan J."/>
            <person name="Lipzen A."/>
            <person name="Riley R."/>
            <person name="Andreopoulos W."/>
            <person name="He G."/>
            <person name="Johnson J."/>
            <person name="Nolan M."/>
            <person name="Tritt A."/>
            <person name="Barry K.W."/>
            <person name="Grigoriev I.V."/>
            <person name="Nagy L.G."/>
            <person name="Hibbett D."/>
            <person name="Henrissat B."/>
            <person name="Matheny P.B."/>
            <person name="Labbe J."/>
            <person name="Martin F.M."/>
        </authorList>
    </citation>
    <scope>NUCLEOTIDE SEQUENCE</scope>
    <source>
        <strain evidence="1">HHB10654</strain>
    </source>
</reference>
<dbReference type="EMBL" id="MU277222">
    <property type="protein sequence ID" value="KAI0060013.1"/>
    <property type="molecule type" value="Genomic_DNA"/>
</dbReference>
<reference evidence="1" key="1">
    <citation type="submission" date="2021-03" db="EMBL/GenBank/DDBJ databases">
        <authorList>
            <consortium name="DOE Joint Genome Institute"/>
            <person name="Ahrendt S."/>
            <person name="Looney B.P."/>
            <person name="Miyauchi S."/>
            <person name="Morin E."/>
            <person name="Drula E."/>
            <person name="Courty P.E."/>
            <person name="Chicoki N."/>
            <person name="Fauchery L."/>
            <person name="Kohler A."/>
            <person name="Kuo A."/>
            <person name="Labutti K."/>
            <person name="Pangilinan J."/>
            <person name="Lipzen A."/>
            <person name="Riley R."/>
            <person name="Andreopoulos W."/>
            <person name="He G."/>
            <person name="Johnson J."/>
            <person name="Barry K.W."/>
            <person name="Grigoriev I.V."/>
            <person name="Nagy L."/>
            <person name="Hibbett D."/>
            <person name="Henrissat B."/>
            <person name="Matheny P.B."/>
            <person name="Labbe J."/>
            <person name="Martin F."/>
        </authorList>
    </citation>
    <scope>NUCLEOTIDE SEQUENCE</scope>
    <source>
        <strain evidence="1">HHB10654</strain>
    </source>
</reference>